<evidence type="ECO:0000313" key="4">
    <source>
        <dbReference type="EMBL" id="MQY27247.1"/>
    </source>
</evidence>
<feature type="transmembrane region" description="Helical" evidence="2">
    <location>
        <begin position="151"/>
        <end position="170"/>
    </location>
</feature>
<feature type="transmembrane region" description="Helical" evidence="2">
    <location>
        <begin position="39"/>
        <end position="58"/>
    </location>
</feature>
<dbReference type="GO" id="GO:0016740">
    <property type="term" value="F:transferase activity"/>
    <property type="evidence" value="ECO:0007669"/>
    <property type="project" value="InterPro"/>
</dbReference>
<feature type="transmembrane region" description="Helical" evidence="2">
    <location>
        <begin position="359"/>
        <end position="376"/>
    </location>
</feature>
<evidence type="ECO:0000256" key="2">
    <source>
        <dbReference type="SAM" id="Phobius"/>
    </source>
</evidence>
<comment type="caution">
    <text evidence="4">The sequence shown here is derived from an EMBL/GenBank/DDBJ whole genome shotgun (WGS) entry which is preliminary data.</text>
</comment>
<dbReference type="SUPFAM" id="SSF49785">
    <property type="entry name" value="Galactose-binding domain-like"/>
    <property type="match status" value="2"/>
</dbReference>
<evidence type="ECO:0000259" key="3">
    <source>
        <dbReference type="PROSITE" id="PS50022"/>
    </source>
</evidence>
<feature type="domain" description="F5/8 type C" evidence="3">
    <location>
        <begin position="760"/>
        <end position="827"/>
    </location>
</feature>
<dbReference type="EMBL" id="WEGI01000005">
    <property type="protein sequence ID" value="MQY27247.1"/>
    <property type="molecule type" value="Genomic_DNA"/>
</dbReference>
<feature type="transmembrane region" description="Helical" evidence="2">
    <location>
        <begin position="1463"/>
        <end position="1482"/>
    </location>
</feature>
<dbReference type="PROSITE" id="PS50022">
    <property type="entry name" value="FA58C_3"/>
    <property type="match status" value="1"/>
</dbReference>
<feature type="transmembrane region" description="Helical" evidence="2">
    <location>
        <begin position="1494"/>
        <end position="1512"/>
    </location>
</feature>
<dbReference type="InterPro" id="IPR008979">
    <property type="entry name" value="Galactose-bd-like_sf"/>
</dbReference>
<feature type="transmembrane region" description="Helical" evidence="2">
    <location>
        <begin position="322"/>
        <end position="347"/>
    </location>
</feature>
<feature type="compositionally biased region" description="Acidic residues" evidence="1">
    <location>
        <begin position="1220"/>
        <end position="1235"/>
    </location>
</feature>
<keyword evidence="2" id="KW-0812">Transmembrane</keyword>
<dbReference type="Proteomes" id="UP000431401">
    <property type="component" value="Unassembled WGS sequence"/>
</dbReference>
<protein>
    <recommendedName>
        <fullName evidence="3">F5/8 type C domain-containing protein</fullName>
    </recommendedName>
</protein>
<proteinExistence type="predicted"/>
<feature type="transmembrane region" description="Helical" evidence="2">
    <location>
        <begin position="122"/>
        <end position="139"/>
    </location>
</feature>
<name>A0A7K0DNI5_9NOCA</name>
<feature type="region of interest" description="Disordered" evidence="1">
    <location>
        <begin position="1"/>
        <end position="33"/>
    </location>
</feature>
<feature type="compositionally biased region" description="Low complexity" evidence="1">
    <location>
        <begin position="1208"/>
        <end position="1219"/>
    </location>
</feature>
<reference evidence="4 5" key="1">
    <citation type="submission" date="2019-10" db="EMBL/GenBank/DDBJ databases">
        <title>Nocardia macrotermitis sp. nov. and Nocardia aurantia sp. nov., isolated from the gut of fungus growing-termite Macrotermes natalensis.</title>
        <authorList>
            <person name="Benndorf R."/>
            <person name="Schwitalla J."/>
            <person name="Martin K."/>
            <person name="De Beer W."/>
            <person name="Kaster A.-K."/>
            <person name="Vollmers J."/>
            <person name="Poulsen M."/>
            <person name="Beemelmanns C."/>
        </authorList>
    </citation>
    <scope>NUCLEOTIDE SEQUENCE [LARGE SCALE GENOMIC DNA]</scope>
    <source>
        <strain evidence="4 5">RB56</strain>
    </source>
</reference>
<feature type="transmembrane region" description="Helical" evidence="2">
    <location>
        <begin position="1424"/>
        <end position="1451"/>
    </location>
</feature>
<sequence>MTTAAIAERTAPPPAPPAGGGGPRRGEPPPNAEPLGRRWFLTTVVLAFVLTFLQSPGFSVADTKYDLTQNPIGLLERSAHLWSSQSPMGQVQNQAYGYFFPQGAFFSLGHVLGLPGWATQRIWWALLILTGFWGIVRLCELLGIGSRGSRVIAGLAFALSPRVLTTLGSISSETLPMMLAPWVLLAPAALAVARRSRDDAAMPESGSPRRAGGATSPAASALALALMGSVNAAATAAGFLPAVLWWGSYRPNRRWLRFTAAWIPLLIAAVVWWLVPLILLGKVSPPFLDYIESSGVTTEWATLGEVLRGTDSWTAFVSPERIAGAVLVTQPAAVLATGLLAGAGIAGLATRSMPHRGRFALILMVGLIGICAGYQGQLGGPFADTVRIFLDSTGAPMRNVHKLEPLIRMPLVIGIAHLLRRVPLPASVPFVRWRQAFAHPERDRMVAVTMLVLTALVLSTSLAWTSKLAPRGAYDRVPVYWQQTADWLAHNASDTRALVVPGAPFGSQIWGLTRDEPLQALARTEWAVRDAIPLVPPGAIRAMDAIQRLIADGRPSAGLAPALVDQGIGILVLRNDLDPDTSRSTRPLLAHQAIEHSPGLTRVAEFGGLQSIGHPDDIVVDGDLRPPYPAIEIFRVEAPRPGTPAELRGGPGAPSAFPGAYTVPLDSVPVVQGGPEVLERLRRDPATARGPMLLTADAARAGLVDTTRAGLVDTGPSGATTTVTDTPMNRETDFGRVDNHSSALRAPTDPRRTHNLVPDYPVPDAELVQGEWSGATVTASSSAGDATQLGAASPANSTAAAVDGNPATAWLSNSAQTALGQWLRLDLRHPVTAGVLHVTTTAAAAGDPVKWVEVRTANGTVAARITAPGVPVQVSLPVGRTDWLTVTATRTESGTPGGQFGVSELSLDDYSDRDAPVAVDIRHRTVLPAPPPGTVVQGWDLGQEFPGRNGCFDTPGRVRCSKGLALSPEEPGTFERTLQVPAAADVTPQLTVRTRQGPALAALLTDRDRPVARGRADVGDVRGAAFAATDDNNATSWIAPEETVRDRTGAKPTLTVELPHPTLVTGLMVTPPIGDVPARPTSLTVNLGDGPQVQELNPDVPGGFPIWLELHPHVTDRIQISIDAWRTLLDRNGLGFAQQPPPGLAEVTILGPDYPPPLPGDTPVTVDCAHGPVVSLAGRIVHTTVTGTLDELRTGAPVPAQVCDPDADAGATTPLTTDPAADENGTDTSDSDDTFEAAPNRIDSPARIGMAASGSVNRARPCAGDPTLVAGPDGGDCAAGNQRPESIPLPAGRVDVTVAPSELFTVDRLTLRNTDVTPHAITTDPGTRLLVLPLSTNVDWHARTADGRALAPVVVDGWEQGWVVPADARGPITVEFPADKWYRTAIRDGLVLLIPLALLVIPRRRRWFGATTDSDPVRAQRSRLLAAAGLSVAMLLVAGPFAMAATIAGLVAQHVAPRYTRALPLIAGLGVCVAEAALSTGTWRSPGGYLGGSLWVQLPAVLGVIAVGLAALPPRRRDRD</sequence>
<dbReference type="InterPro" id="IPR000421">
    <property type="entry name" value="FA58C"/>
</dbReference>
<keyword evidence="2" id="KW-0472">Membrane</keyword>
<dbReference type="InterPro" id="IPR056997">
    <property type="entry name" value="CBM_AftD"/>
</dbReference>
<gene>
    <name evidence="4" type="ORF">NRB56_28300</name>
</gene>
<feature type="region of interest" description="Disordered" evidence="1">
    <location>
        <begin position="1200"/>
        <end position="1247"/>
    </location>
</feature>
<keyword evidence="5" id="KW-1185">Reference proteome</keyword>
<evidence type="ECO:0000313" key="5">
    <source>
        <dbReference type="Proteomes" id="UP000431401"/>
    </source>
</evidence>
<feature type="region of interest" description="Disordered" evidence="1">
    <location>
        <begin position="709"/>
        <end position="735"/>
    </location>
</feature>
<evidence type="ECO:0000256" key="1">
    <source>
        <dbReference type="SAM" id="MobiDB-lite"/>
    </source>
</evidence>
<dbReference type="Gene3D" id="2.60.120.260">
    <property type="entry name" value="Galactose-binding domain-like"/>
    <property type="match status" value="1"/>
</dbReference>
<accession>A0A7K0DNI5</accession>
<organism evidence="4 5">
    <name type="scientific">Nocardia aurantia</name>
    <dbReference type="NCBI Taxonomy" id="2585199"/>
    <lineage>
        <taxon>Bacteria</taxon>
        <taxon>Bacillati</taxon>
        <taxon>Actinomycetota</taxon>
        <taxon>Actinomycetes</taxon>
        <taxon>Mycobacteriales</taxon>
        <taxon>Nocardiaceae</taxon>
        <taxon>Nocardia</taxon>
    </lineage>
</organism>
<keyword evidence="2" id="KW-1133">Transmembrane helix</keyword>
<dbReference type="Pfam" id="PF24607">
    <property type="entry name" value="CBM_AftD"/>
    <property type="match status" value="1"/>
</dbReference>
<feature type="transmembrane region" description="Helical" evidence="2">
    <location>
        <begin position="218"/>
        <end position="246"/>
    </location>
</feature>
<dbReference type="Pfam" id="PF11847">
    <property type="entry name" value="GT-C_AftD"/>
    <property type="match status" value="1"/>
</dbReference>
<feature type="transmembrane region" description="Helical" evidence="2">
    <location>
        <begin position="258"/>
        <end position="280"/>
    </location>
</feature>
<dbReference type="InterPro" id="IPR021798">
    <property type="entry name" value="AftD_N"/>
</dbReference>
<feature type="compositionally biased region" description="Low complexity" evidence="1">
    <location>
        <begin position="1"/>
        <end position="10"/>
    </location>
</feature>
<feature type="compositionally biased region" description="Polar residues" evidence="1">
    <location>
        <begin position="717"/>
        <end position="727"/>
    </location>
</feature>